<dbReference type="HOGENOM" id="CLU_030869_0_0_9"/>
<organism evidence="2 3">
    <name type="scientific">[Eubacterium] siraeum 70/3</name>
    <dbReference type="NCBI Taxonomy" id="657319"/>
    <lineage>
        <taxon>Bacteria</taxon>
        <taxon>Bacillati</taxon>
        <taxon>Bacillota</taxon>
        <taxon>Clostridia</taxon>
        <taxon>Eubacteriales</taxon>
        <taxon>Oscillospiraceae</taxon>
        <taxon>Oscillospiraceae incertae sedis</taxon>
    </lineage>
</organism>
<protein>
    <recommendedName>
        <fullName evidence="4">Sporadically distributed protein, TIGR04141 family</fullName>
    </recommendedName>
</protein>
<evidence type="ECO:0000256" key="1">
    <source>
        <dbReference type="SAM" id="MobiDB-lite"/>
    </source>
</evidence>
<reference evidence="2 3" key="2">
    <citation type="submission" date="2010-03" db="EMBL/GenBank/DDBJ databases">
        <authorList>
            <person name="Pajon A."/>
        </authorList>
    </citation>
    <scope>NUCLEOTIDE SEQUENCE [LARGE SCALE GENOMIC DNA]</scope>
    <source>
        <strain evidence="2 3">70/3</strain>
    </source>
</reference>
<name>D4JS72_9FIRM</name>
<dbReference type="EMBL" id="FP929044">
    <property type="protein sequence ID" value="CBK95941.1"/>
    <property type="molecule type" value="Genomic_DNA"/>
</dbReference>
<proteinExistence type="predicted"/>
<dbReference type="PATRIC" id="fig|657319.3.peg.927"/>
<accession>D4JS72</accession>
<dbReference type="NCBIfam" id="TIGR04141">
    <property type="entry name" value="TIGR04141 family sporadically distributed protein"/>
    <property type="match status" value="1"/>
</dbReference>
<feature type="region of interest" description="Disordered" evidence="1">
    <location>
        <begin position="128"/>
        <end position="147"/>
    </location>
</feature>
<evidence type="ECO:0000313" key="2">
    <source>
        <dbReference type="EMBL" id="CBK95941.1"/>
    </source>
</evidence>
<evidence type="ECO:0000313" key="3">
    <source>
        <dbReference type="Proteomes" id="UP000008803"/>
    </source>
</evidence>
<dbReference type="KEGG" id="esu:EUS_06750"/>
<gene>
    <name evidence="2" type="ORF">EUS_06750</name>
</gene>
<reference evidence="2 3" key="1">
    <citation type="submission" date="2010-03" db="EMBL/GenBank/DDBJ databases">
        <title>The genome sequence of Eubacterium siraeum 70/3.</title>
        <authorList>
            <consortium name="metaHIT consortium -- http://www.metahit.eu/"/>
            <person name="Pajon A."/>
            <person name="Turner K."/>
            <person name="Parkhill J."/>
            <person name="Duncan S."/>
            <person name="Flint H."/>
        </authorList>
    </citation>
    <scope>NUCLEOTIDE SEQUENCE [LARGE SCALE GENOMIC DNA]</scope>
    <source>
        <strain evidence="2 3">70/3</strain>
    </source>
</reference>
<dbReference type="InterPro" id="IPR026487">
    <property type="entry name" value="CHP04141"/>
</dbReference>
<dbReference type="Pfam" id="PF19614">
    <property type="entry name" value="DUF6119"/>
    <property type="match status" value="1"/>
</dbReference>
<dbReference type="BioCyc" id="ESIR657319:G136K-577-MONOMER"/>
<evidence type="ECO:0008006" key="4">
    <source>
        <dbReference type="Google" id="ProtNLM"/>
    </source>
</evidence>
<dbReference type="AlphaFoldDB" id="D4JS72"/>
<dbReference type="Proteomes" id="UP000008803">
    <property type="component" value="Chromosome"/>
</dbReference>
<sequence>MAIKNKLSIYLVKEGLEDKKDIFDKPNDLRELQKYADGSVAYYVPSNTHKPSWLKSFFLNSNNSELWQANSRVVLLKQLSIGNEKRIFALTFGYARFLFKENVLEEQFGLRVILNTIQQNQIRRIAKSSVGSNQKQSDEQMPKSSDISEFGFDINRDLMRNVCGKSDDEMFENSMLTGGDIFSLTVSRDITNVDELLEYSYVRYKEDTYKEKFAWIDNIKYVKDKAKIDILNRQLVNEIRSCNYDKIWMAVPEVVSWEDIKDFKISGIKETYDDIYIDIVVDSLRNELIDVAQLQCKRICAMSSNDDKRTVYEWNAYNCIVAEIELHGEAYCLSNGKWYRINNNFVESINNQYSSIDLLFEDFSEYEGGSEDDYNDLLNKSLKGSQLLHKYKISIGGGQGNNIEPCDLLWKNKMIHVKKNGGSSVLSHLFNQALVAGQAWFDNDFRTQLHEKLKEAGEQDYIEEPFKSSDYEIIIAIINKFDDERPKIPFFSKVAICYAAKNMKNAGYNVKLKNIKMRSLDD</sequence>